<dbReference type="Proteomes" id="UP000615234">
    <property type="component" value="Unassembled WGS sequence"/>
</dbReference>
<accession>A0A8I0ANN0</accession>
<dbReference type="SUPFAM" id="SSF52821">
    <property type="entry name" value="Rhodanese/Cell cycle control phosphatase"/>
    <property type="match status" value="1"/>
</dbReference>
<dbReference type="PANTHER" id="PTHR43031:SF16">
    <property type="entry name" value="OXIDOREDUCTASE"/>
    <property type="match status" value="1"/>
</dbReference>
<dbReference type="EMBL" id="JACOOX010000002">
    <property type="protein sequence ID" value="MBC5662197.1"/>
    <property type="molecule type" value="Genomic_DNA"/>
</dbReference>
<comment type="caution">
    <text evidence="2">The sequence shown here is derived from an EMBL/GenBank/DDBJ whole genome shotgun (WGS) entry which is preliminary data.</text>
</comment>
<feature type="domain" description="Rhodanese" evidence="1">
    <location>
        <begin position="21"/>
        <end position="99"/>
    </location>
</feature>
<protein>
    <submittedName>
        <fullName evidence="2">Rhodanese-like domain-containing protein</fullName>
    </submittedName>
</protein>
<organism evidence="2 3">
    <name type="scientific">Coprococcus hominis</name>
    <name type="common">ex Liu et al. 2022</name>
    <dbReference type="NCBI Taxonomy" id="2763039"/>
    <lineage>
        <taxon>Bacteria</taxon>
        <taxon>Bacillati</taxon>
        <taxon>Bacillota</taxon>
        <taxon>Clostridia</taxon>
        <taxon>Lachnospirales</taxon>
        <taxon>Lachnospiraceae</taxon>
        <taxon>Coprococcus</taxon>
    </lineage>
</organism>
<evidence type="ECO:0000259" key="1">
    <source>
        <dbReference type="PROSITE" id="PS50206"/>
    </source>
</evidence>
<dbReference type="PANTHER" id="PTHR43031">
    <property type="entry name" value="FAD-DEPENDENT OXIDOREDUCTASE"/>
    <property type="match status" value="1"/>
</dbReference>
<name>A0A8I0ANN0_9FIRM</name>
<reference evidence="2 3" key="1">
    <citation type="submission" date="2020-08" db="EMBL/GenBank/DDBJ databases">
        <title>Genome public.</title>
        <authorList>
            <person name="Liu C."/>
            <person name="Sun Q."/>
        </authorList>
    </citation>
    <scope>NUCLEOTIDE SEQUENCE [LARGE SCALE GENOMIC DNA]</scope>
    <source>
        <strain evidence="2 3">NSJ-10</strain>
    </source>
</reference>
<evidence type="ECO:0000313" key="3">
    <source>
        <dbReference type="Proteomes" id="UP000615234"/>
    </source>
</evidence>
<dbReference type="InterPro" id="IPR050229">
    <property type="entry name" value="GlpE_sulfurtransferase"/>
</dbReference>
<evidence type="ECO:0000313" key="2">
    <source>
        <dbReference type="EMBL" id="MBC5662197.1"/>
    </source>
</evidence>
<sequence length="102" mass="11341">MRFHNIPVRDIMQEAVRYGGVIVDVRTEEEFLRGHIPMAVNVPLSDIQYGNYNLPKNKVLLTYCQYGGGSALAARLLSQAGYKVINTVGGIVQYKGALTKNR</sequence>
<proteinExistence type="predicted"/>
<dbReference type="PROSITE" id="PS50206">
    <property type="entry name" value="RHODANESE_3"/>
    <property type="match status" value="1"/>
</dbReference>
<dbReference type="CDD" id="cd00158">
    <property type="entry name" value="RHOD"/>
    <property type="match status" value="1"/>
</dbReference>
<dbReference type="InterPro" id="IPR001763">
    <property type="entry name" value="Rhodanese-like_dom"/>
</dbReference>
<dbReference type="SMART" id="SM00450">
    <property type="entry name" value="RHOD"/>
    <property type="match status" value="1"/>
</dbReference>
<dbReference type="Gene3D" id="3.40.250.10">
    <property type="entry name" value="Rhodanese-like domain"/>
    <property type="match status" value="1"/>
</dbReference>
<dbReference type="AlphaFoldDB" id="A0A8I0ANN0"/>
<gene>
    <name evidence="2" type="ORF">H8S09_04700</name>
</gene>
<dbReference type="InterPro" id="IPR036873">
    <property type="entry name" value="Rhodanese-like_dom_sf"/>
</dbReference>
<dbReference type="Pfam" id="PF00581">
    <property type="entry name" value="Rhodanese"/>
    <property type="match status" value="1"/>
</dbReference>
<dbReference type="RefSeq" id="WP_021943660.1">
    <property type="nucleotide sequence ID" value="NZ_JACOOX010000002.1"/>
</dbReference>
<keyword evidence="3" id="KW-1185">Reference proteome</keyword>